<name>A0A4R9GNP1_9LEPT</name>
<evidence type="ECO:0000256" key="2">
    <source>
        <dbReference type="ARBA" id="ARBA00004818"/>
    </source>
</evidence>
<comment type="pathway">
    <text evidence="2">Organic acid metabolism; glycolate biosynthesis; glycolate from 2-phosphoglycolate: step 1/1.</text>
</comment>
<dbReference type="EC" id="3.1.3.18" evidence="4"/>
<dbReference type="InterPro" id="IPR050155">
    <property type="entry name" value="HAD-like_hydrolase_sf"/>
</dbReference>
<protein>
    <recommendedName>
        <fullName evidence="4">phosphoglycolate phosphatase</fullName>
        <ecNumber evidence="4">3.1.3.18</ecNumber>
    </recommendedName>
</protein>
<dbReference type="OrthoDB" id="9807630at2"/>
<evidence type="ECO:0000256" key="1">
    <source>
        <dbReference type="ARBA" id="ARBA00000830"/>
    </source>
</evidence>
<comment type="catalytic activity">
    <reaction evidence="1">
        <text>2-phosphoglycolate + H2O = glycolate + phosphate</text>
        <dbReference type="Rhea" id="RHEA:14369"/>
        <dbReference type="ChEBI" id="CHEBI:15377"/>
        <dbReference type="ChEBI" id="CHEBI:29805"/>
        <dbReference type="ChEBI" id="CHEBI:43474"/>
        <dbReference type="ChEBI" id="CHEBI:58033"/>
        <dbReference type="EC" id="3.1.3.18"/>
    </reaction>
</comment>
<dbReference type="SFLD" id="SFLDG01129">
    <property type="entry name" value="C1.5:_HAD__Beta-PGM__Phosphata"/>
    <property type="match status" value="1"/>
</dbReference>
<sequence length="210" mass="23617">MILSNFKVIFWDFDGVIKESVGIKTAAYLGLFSGADEALIRRIRLHHEEHGGVSRFEKIPLYLEWAGIKPDADTVTEYCDLFSKTVLQAVIDSPWVPGAKEYISANSGRQRFFLVTATPQEEIEEILSNLDIESYFENVFGAPKKKTDAIRETLESREILKSDACMIGDSETDYTAAKGNGITFILRKTAENAKLQKFCEGETLSDFLNE</sequence>
<dbReference type="InterPro" id="IPR023214">
    <property type="entry name" value="HAD_sf"/>
</dbReference>
<reference evidence="5" key="1">
    <citation type="journal article" date="2019" name="PLoS Negl. Trop. Dis.">
        <title>Revisiting the worldwide diversity of Leptospira species in the environment.</title>
        <authorList>
            <person name="Vincent A.T."/>
            <person name="Schiettekatte O."/>
            <person name="Bourhy P."/>
            <person name="Veyrier F.J."/>
            <person name="Picardeau M."/>
        </authorList>
    </citation>
    <scope>NUCLEOTIDE SEQUENCE [LARGE SCALE GENOMIC DNA]</scope>
    <source>
        <strain evidence="5">SCS5</strain>
    </source>
</reference>
<dbReference type="PANTHER" id="PTHR43434">
    <property type="entry name" value="PHOSPHOGLYCOLATE PHOSPHATASE"/>
    <property type="match status" value="1"/>
</dbReference>
<accession>A0A4R9GNP1</accession>
<evidence type="ECO:0000313" key="6">
    <source>
        <dbReference type="Proteomes" id="UP000297855"/>
    </source>
</evidence>
<evidence type="ECO:0000256" key="4">
    <source>
        <dbReference type="ARBA" id="ARBA00013078"/>
    </source>
</evidence>
<proteinExistence type="inferred from homology"/>
<comment type="similarity">
    <text evidence="3">Belongs to the HAD-like hydrolase superfamily. CbbY/CbbZ/Gph/YieH family.</text>
</comment>
<evidence type="ECO:0000313" key="5">
    <source>
        <dbReference type="EMBL" id="TGK17266.1"/>
    </source>
</evidence>
<dbReference type="GO" id="GO:0006281">
    <property type="term" value="P:DNA repair"/>
    <property type="evidence" value="ECO:0007669"/>
    <property type="project" value="TreeGrafter"/>
</dbReference>
<evidence type="ECO:0000256" key="3">
    <source>
        <dbReference type="ARBA" id="ARBA00006171"/>
    </source>
</evidence>
<gene>
    <name evidence="5" type="ORF">EHO61_12705</name>
</gene>
<keyword evidence="5" id="KW-0378">Hydrolase</keyword>
<dbReference type="SFLD" id="SFLDS00003">
    <property type="entry name" value="Haloacid_Dehalogenase"/>
    <property type="match status" value="1"/>
</dbReference>
<dbReference type="GO" id="GO:0005829">
    <property type="term" value="C:cytosol"/>
    <property type="evidence" value="ECO:0007669"/>
    <property type="project" value="TreeGrafter"/>
</dbReference>
<dbReference type="InterPro" id="IPR041492">
    <property type="entry name" value="HAD_2"/>
</dbReference>
<keyword evidence="6" id="KW-1185">Reference proteome</keyword>
<dbReference type="CDD" id="cd01427">
    <property type="entry name" value="HAD_like"/>
    <property type="match status" value="1"/>
</dbReference>
<dbReference type="Pfam" id="PF13419">
    <property type="entry name" value="HAD_2"/>
    <property type="match status" value="1"/>
</dbReference>
<dbReference type="SUPFAM" id="SSF56784">
    <property type="entry name" value="HAD-like"/>
    <property type="match status" value="1"/>
</dbReference>
<dbReference type="GO" id="GO:0008967">
    <property type="term" value="F:phosphoglycolate phosphatase activity"/>
    <property type="evidence" value="ECO:0007669"/>
    <property type="project" value="UniProtKB-EC"/>
</dbReference>
<dbReference type="AlphaFoldDB" id="A0A4R9GNP1"/>
<dbReference type="Gene3D" id="3.40.50.1000">
    <property type="entry name" value="HAD superfamily/HAD-like"/>
    <property type="match status" value="1"/>
</dbReference>
<organism evidence="5 6">
    <name type="scientific">Leptospira fluminis</name>
    <dbReference type="NCBI Taxonomy" id="2484979"/>
    <lineage>
        <taxon>Bacteria</taxon>
        <taxon>Pseudomonadati</taxon>
        <taxon>Spirochaetota</taxon>
        <taxon>Spirochaetia</taxon>
        <taxon>Leptospirales</taxon>
        <taxon>Leptospiraceae</taxon>
        <taxon>Leptospira</taxon>
    </lineage>
</organism>
<dbReference type="Proteomes" id="UP000297855">
    <property type="component" value="Unassembled WGS sequence"/>
</dbReference>
<dbReference type="PANTHER" id="PTHR43434:SF1">
    <property type="entry name" value="PHOSPHOGLYCOLATE PHOSPHATASE"/>
    <property type="match status" value="1"/>
</dbReference>
<dbReference type="EMBL" id="RQEV01000012">
    <property type="protein sequence ID" value="TGK17266.1"/>
    <property type="molecule type" value="Genomic_DNA"/>
</dbReference>
<comment type="caution">
    <text evidence="5">The sequence shown here is derived from an EMBL/GenBank/DDBJ whole genome shotgun (WGS) entry which is preliminary data.</text>
</comment>
<dbReference type="InterPro" id="IPR036412">
    <property type="entry name" value="HAD-like_sf"/>
</dbReference>